<dbReference type="InterPro" id="IPR036514">
    <property type="entry name" value="SGNH_hydro_sf"/>
</dbReference>
<dbReference type="AlphaFoldDB" id="A0A397KYN0"/>
<evidence type="ECO:0008006" key="4">
    <source>
        <dbReference type="Google" id="ProtNLM"/>
    </source>
</evidence>
<dbReference type="Proteomes" id="UP000264353">
    <property type="component" value="Unassembled WGS sequence"/>
</dbReference>
<dbReference type="InterPro" id="IPR050592">
    <property type="entry name" value="GDSL_lipolytic_enzyme"/>
</dbReference>
<dbReference type="Pfam" id="PF00657">
    <property type="entry name" value="Lipase_GDSL"/>
    <property type="match status" value="1"/>
</dbReference>
<protein>
    <recommendedName>
        <fullName evidence="4">GDSL esterase/lipase</fullName>
    </recommendedName>
</protein>
<dbReference type="PANTHER" id="PTHR45642:SF116">
    <property type="entry name" value="GENOME ASSEMBLY, CHROMOSOME: A03"/>
    <property type="match status" value="1"/>
</dbReference>
<organism evidence="3">
    <name type="scientific">Brassica campestris</name>
    <name type="common">Field mustard</name>
    <dbReference type="NCBI Taxonomy" id="3711"/>
    <lineage>
        <taxon>Eukaryota</taxon>
        <taxon>Viridiplantae</taxon>
        <taxon>Streptophyta</taxon>
        <taxon>Embryophyta</taxon>
        <taxon>Tracheophyta</taxon>
        <taxon>Spermatophyta</taxon>
        <taxon>Magnoliopsida</taxon>
        <taxon>eudicotyledons</taxon>
        <taxon>Gunneridae</taxon>
        <taxon>Pentapetalae</taxon>
        <taxon>rosids</taxon>
        <taxon>malvids</taxon>
        <taxon>Brassicales</taxon>
        <taxon>Brassicaceae</taxon>
        <taxon>Brassiceae</taxon>
        <taxon>Brassica</taxon>
    </lineage>
</organism>
<dbReference type="GO" id="GO:0016788">
    <property type="term" value="F:hydrolase activity, acting on ester bonds"/>
    <property type="evidence" value="ECO:0007669"/>
    <property type="project" value="InterPro"/>
</dbReference>
<keyword evidence="2" id="KW-0732">Signal</keyword>
<evidence type="ECO:0000256" key="1">
    <source>
        <dbReference type="ARBA" id="ARBA00008668"/>
    </source>
</evidence>
<sequence length="278" mass="30300">MFTSLISFLVLTGFYASFGTGQPLVPALIIMGDSVVDAAENLGFTSYPNAISLTQQVENYKEYQSKVTSMVGRDKANEIFKGAIHLLSTGSSDFLQSYYINPILNAIVAPDRFSDRLMRFYSTFIQNMYDLGARRIGVTSLPPLGCLPAAITMFGGIGSNTCVERLNRDAVSFNTKLNNTSVNLANKLPGLKLVVFDIYNPLLNMVMKPEENGFFESRRACCGTGTVETSFLCNALSVGTCSNATSYVFWDGFHPSEAANRVLADNLLGQGFSLISQT</sequence>
<proteinExistence type="inferred from homology"/>
<dbReference type="SUPFAM" id="SSF52266">
    <property type="entry name" value="SGNH hydrolase"/>
    <property type="match status" value="1"/>
</dbReference>
<name>A0A397KYN0_BRACM</name>
<feature type="chain" id="PRO_5017404162" description="GDSL esterase/lipase" evidence="2">
    <location>
        <begin position="22"/>
        <end position="278"/>
    </location>
</feature>
<dbReference type="InterPro" id="IPR001087">
    <property type="entry name" value="GDSL"/>
</dbReference>
<dbReference type="EMBL" id="KZ868154">
    <property type="protein sequence ID" value="RIA04189.1"/>
    <property type="molecule type" value="Genomic_DNA"/>
</dbReference>
<dbReference type="PANTHER" id="PTHR45642">
    <property type="entry name" value="GDSL ESTERASE/LIPASE EXL3"/>
    <property type="match status" value="1"/>
</dbReference>
<feature type="signal peptide" evidence="2">
    <location>
        <begin position="1"/>
        <end position="21"/>
    </location>
</feature>
<gene>
    <name evidence="3" type="ORF">BRARA_K01606</name>
</gene>
<accession>A0A397KYN0</accession>
<dbReference type="Gene3D" id="3.40.50.1110">
    <property type="entry name" value="SGNH hydrolase"/>
    <property type="match status" value="1"/>
</dbReference>
<comment type="similarity">
    <text evidence="1">Belongs to the 'GDSL' lipolytic enzyme family.</text>
</comment>
<reference evidence="3" key="1">
    <citation type="submission" date="2018-06" db="EMBL/GenBank/DDBJ databases">
        <title>WGS assembly of Brassica rapa FPsc.</title>
        <authorList>
            <person name="Bowman J."/>
            <person name="Kohchi T."/>
            <person name="Yamato K."/>
            <person name="Jenkins J."/>
            <person name="Shu S."/>
            <person name="Ishizaki K."/>
            <person name="Yamaoka S."/>
            <person name="Nishihama R."/>
            <person name="Nakamura Y."/>
            <person name="Berger F."/>
            <person name="Adam C."/>
            <person name="Aki S."/>
            <person name="Althoff F."/>
            <person name="Araki T."/>
            <person name="Arteaga-Vazquez M."/>
            <person name="Balasubrmanian S."/>
            <person name="Bauer D."/>
            <person name="Boehm C."/>
            <person name="Briginshaw L."/>
            <person name="Caballero-Perez J."/>
            <person name="Catarino B."/>
            <person name="Chen F."/>
            <person name="Chiyoda S."/>
            <person name="Chovatia M."/>
            <person name="Davies K."/>
            <person name="Delmans M."/>
            <person name="Demura T."/>
            <person name="Dierschke T."/>
            <person name="Dolan L."/>
            <person name="Dorantes-Acosta A."/>
            <person name="Eklund D."/>
            <person name="Florent S."/>
            <person name="Flores-Sandoval E."/>
            <person name="Fujiyama A."/>
            <person name="Fukuzawa H."/>
            <person name="Galik B."/>
            <person name="Grimanelli D."/>
            <person name="Grimwood J."/>
            <person name="Grossniklaus U."/>
            <person name="Hamada T."/>
            <person name="Haseloff J."/>
            <person name="Hetherington A."/>
            <person name="Higo A."/>
            <person name="Hirakawa Y."/>
            <person name="Hundley H."/>
            <person name="Ikeda Y."/>
            <person name="Inoue K."/>
            <person name="Inoue S."/>
            <person name="Ishida S."/>
            <person name="Jia Q."/>
            <person name="Kakita M."/>
            <person name="Kanazawa T."/>
            <person name="Kawai Y."/>
            <person name="Kawashima T."/>
            <person name="Kennedy M."/>
            <person name="Kinose K."/>
            <person name="Kinoshita T."/>
            <person name="Kohara Y."/>
            <person name="Koide E."/>
            <person name="Komatsu K."/>
            <person name="Kopischke S."/>
            <person name="Kubo M."/>
            <person name="Kyozuka J."/>
            <person name="Lagercrantz U."/>
            <person name="Lin S."/>
            <person name="Lindquist E."/>
            <person name="Lipzen A."/>
            <person name="Lu C."/>
            <person name="Luna E."/>
            <person name="Martienssen R."/>
            <person name="Minamino N."/>
            <person name="Mizutani M."/>
            <person name="Mizutani M."/>
            <person name="Mochizuki N."/>
            <person name="Monte I."/>
            <person name="Mosher R."/>
            <person name="Nagasaki H."/>
            <person name="Nakagami H."/>
            <person name="Naramoto S."/>
            <person name="Nishitani K."/>
            <person name="Ohtani M."/>
            <person name="Okamoto T."/>
            <person name="Okumura M."/>
            <person name="Phillips J."/>
            <person name="Pollak B."/>
            <person name="Reinders A."/>
            <person name="Roevekamp M."/>
            <person name="Sano R."/>
            <person name="Sawa S."/>
            <person name="Schmid M."/>
            <person name="Shirakawa M."/>
            <person name="Solano R."/>
            <person name="Spunde A."/>
            <person name="Suetsugu N."/>
            <person name="Sugano S."/>
            <person name="Sugiyama A."/>
            <person name="Sun R."/>
            <person name="Suzuki Y."/>
            <person name="Takenaka M."/>
            <person name="Takezawa D."/>
            <person name="Tomogane H."/>
            <person name="Tsuzuki M."/>
            <person name="Ueda T."/>
            <person name="Umeda M."/>
            <person name="Ward J."/>
            <person name="Watanabe Y."/>
            <person name="Yazaki K."/>
            <person name="Yokoyama R."/>
            <person name="Yoshitake Y."/>
            <person name="Yotsui I."/>
            <person name="Zachgo S."/>
            <person name="Schmutz J."/>
        </authorList>
    </citation>
    <scope>NUCLEOTIDE SEQUENCE [LARGE SCALE GENOMIC DNA]</scope>
</reference>
<evidence type="ECO:0000313" key="3">
    <source>
        <dbReference type="EMBL" id="RIA04189.1"/>
    </source>
</evidence>
<evidence type="ECO:0000256" key="2">
    <source>
        <dbReference type="SAM" id="SignalP"/>
    </source>
</evidence>